<dbReference type="InterPro" id="IPR012337">
    <property type="entry name" value="RNaseH-like_sf"/>
</dbReference>
<comment type="caution">
    <text evidence="2">The sequence shown here is derived from an EMBL/GenBank/DDBJ whole genome shotgun (WGS) entry which is preliminary data.</text>
</comment>
<proteinExistence type="predicted"/>
<dbReference type="CDD" id="cd06222">
    <property type="entry name" value="RNase_H_like"/>
    <property type="match status" value="1"/>
</dbReference>
<organism evidence="2 3">
    <name type="scientific">Rubus argutus</name>
    <name type="common">Southern blackberry</name>
    <dbReference type="NCBI Taxonomy" id="59490"/>
    <lineage>
        <taxon>Eukaryota</taxon>
        <taxon>Viridiplantae</taxon>
        <taxon>Streptophyta</taxon>
        <taxon>Embryophyta</taxon>
        <taxon>Tracheophyta</taxon>
        <taxon>Spermatophyta</taxon>
        <taxon>Magnoliopsida</taxon>
        <taxon>eudicotyledons</taxon>
        <taxon>Gunneridae</taxon>
        <taxon>Pentapetalae</taxon>
        <taxon>rosids</taxon>
        <taxon>fabids</taxon>
        <taxon>Rosales</taxon>
        <taxon>Rosaceae</taxon>
        <taxon>Rosoideae</taxon>
        <taxon>Rosoideae incertae sedis</taxon>
        <taxon>Rubus</taxon>
    </lineage>
</organism>
<keyword evidence="3" id="KW-1185">Reference proteome</keyword>
<dbReference type="EMBL" id="JBEDUW010000002">
    <property type="protein sequence ID" value="KAK9941796.1"/>
    <property type="molecule type" value="Genomic_DNA"/>
</dbReference>
<gene>
    <name evidence="2" type="ORF">M0R45_007490</name>
</gene>
<dbReference type="InterPro" id="IPR036397">
    <property type="entry name" value="RNaseH_sf"/>
</dbReference>
<dbReference type="Pfam" id="PF13456">
    <property type="entry name" value="RVT_3"/>
    <property type="match status" value="1"/>
</dbReference>
<reference evidence="2 3" key="1">
    <citation type="journal article" date="2023" name="G3 (Bethesda)">
        <title>A chromosome-length genome assembly and annotation of blackberry (Rubus argutus, cv. 'Hillquist').</title>
        <authorList>
            <person name="Bruna T."/>
            <person name="Aryal R."/>
            <person name="Dudchenko O."/>
            <person name="Sargent D.J."/>
            <person name="Mead D."/>
            <person name="Buti M."/>
            <person name="Cavallini A."/>
            <person name="Hytonen T."/>
            <person name="Andres J."/>
            <person name="Pham M."/>
            <person name="Weisz D."/>
            <person name="Mascagni F."/>
            <person name="Usai G."/>
            <person name="Natali L."/>
            <person name="Bassil N."/>
            <person name="Fernandez G.E."/>
            <person name="Lomsadze A."/>
            <person name="Armour M."/>
            <person name="Olukolu B."/>
            <person name="Poorten T."/>
            <person name="Britton C."/>
            <person name="Davik J."/>
            <person name="Ashrafi H."/>
            <person name="Aiden E.L."/>
            <person name="Borodovsky M."/>
            <person name="Worthington M."/>
        </authorList>
    </citation>
    <scope>NUCLEOTIDE SEQUENCE [LARGE SCALE GENOMIC DNA]</scope>
    <source>
        <strain evidence="2">PI 553951</strain>
    </source>
</reference>
<sequence>MKRDVPSSNTNIAMLKWEKPPPGRFKLNVDGTRSSIGLIGAGGVIRDWNGNWFHGFVLNIGTGEVLQAEAWGLFSGLQLAKELDITHMLVESDSAVLIALLQSRELDLHPLGTILLNFQSLMAGFESCSISHIHRERNMVADCLAKQSITTELGLCKLPTLPEFAMNDLLDDLAGRCRPRGIPITIAVI</sequence>
<dbReference type="Gene3D" id="3.30.420.10">
    <property type="entry name" value="Ribonuclease H-like superfamily/Ribonuclease H"/>
    <property type="match status" value="1"/>
</dbReference>
<dbReference type="AlphaFoldDB" id="A0AAW1XZC2"/>
<dbReference type="PANTHER" id="PTHR47723:SF19">
    <property type="entry name" value="POLYNUCLEOTIDYL TRANSFERASE, RIBONUCLEASE H-LIKE SUPERFAMILY PROTEIN"/>
    <property type="match status" value="1"/>
</dbReference>
<dbReference type="SUPFAM" id="SSF53098">
    <property type="entry name" value="Ribonuclease H-like"/>
    <property type="match status" value="1"/>
</dbReference>
<accession>A0AAW1XZC2</accession>
<evidence type="ECO:0000313" key="3">
    <source>
        <dbReference type="Proteomes" id="UP001457282"/>
    </source>
</evidence>
<dbReference type="GO" id="GO:0004523">
    <property type="term" value="F:RNA-DNA hybrid ribonuclease activity"/>
    <property type="evidence" value="ECO:0007669"/>
    <property type="project" value="InterPro"/>
</dbReference>
<dbReference type="InterPro" id="IPR053151">
    <property type="entry name" value="RNase_H-like"/>
</dbReference>
<feature type="domain" description="RNase H type-1" evidence="1">
    <location>
        <begin position="28"/>
        <end position="147"/>
    </location>
</feature>
<dbReference type="InterPro" id="IPR044730">
    <property type="entry name" value="RNase_H-like_dom_plant"/>
</dbReference>
<dbReference type="PANTHER" id="PTHR47723">
    <property type="entry name" value="OS05G0353850 PROTEIN"/>
    <property type="match status" value="1"/>
</dbReference>
<name>A0AAW1XZC2_RUBAR</name>
<dbReference type="Proteomes" id="UP001457282">
    <property type="component" value="Unassembled WGS sequence"/>
</dbReference>
<evidence type="ECO:0000259" key="1">
    <source>
        <dbReference type="Pfam" id="PF13456"/>
    </source>
</evidence>
<evidence type="ECO:0000313" key="2">
    <source>
        <dbReference type="EMBL" id="KAK9941796.1"/>
    </source>
</evidence>
<dbReference type="GO" id="GO:0003676">
    <property type="term" value="F:nucleic acid binding"/>
    <property type="evidence" value="ECO:0007669"/>
    <property type="project" value="InterPro"/>
</dbReference>
<dbReference type="InterPro" id="IPR002156">
    <property type="entry name" value="RNaseH_domain"/>
</dbReference>
<protein>
    <recommendedName>
        <fullName evidence="1">RNase H type-1 domain-containing protein</fullName>
    </recommendedName>
</protein>